<dbReference type="GO" id="GO:0005524">
    <property type="term" value="F:ATP binding"/>
    <property type="evidence" value="ECO:0007669"/>
    <property type="project" value="UniProtKB-KW"/>
</dbReference>
<evidence type="ECO:0000256" key="6">
    <source>
        <dbReference type="ARBA" id="ARBA00022741"/>
    </source>
</evidence>
<keyword evidence="7 14" id="KW-0067">ATP-binding</keyword>
<comment type="caution">
    <text evidence="14">The sequence shown here is derived from an EMBL/GenBank/DDBJ whole genome shotgun (WGS) entry which is preliminary data.</text>
</comment>
<dbReference type="SUPFAM" id="SSF52540">
    <property type="entry name" value="P-loop containing nucleoside triphosphate hydrolases"/>
    <property type="match status" value="2"/>
</dbReference>
<dbReference type="InterPro" id="IPR003593">
    <property type="entry name" value="AAA+_ATPase"/>
</dbReference>
<dbReference type="FunFam" id="1.20.1560.10:FF:000012">
    <property type="entry name" value="ATP binding cassette subfamily C member 5"/>
    <property type="match status" value="1"/>
</dbReference>
<feature type="transmembrane region" description="Helical" evidence="11">
    <location>
        <begin position="147"/>
        <end position="167"/>
    </location>
</feature>
<dbReference type="InterPro" id="IPR050173">
    <property type="entry name" value="ABC_transporter_C-like"/>
</dbReference>
<evidence type="ECO:0000259" key="13">
    <source>
        <dbReference type="PROSITE" id="PS50929"/>
    </source>
</evidence>
<dbReference type="SUPFAM" id="SSF90123">
    <property type="entry name" value="ABC transporter transmembrane region"/>
    <property type="match status" value="2"/>
</dbReference>
<feature type="domain" description="ABC transmembrane type-1" evidence="13">
    <location>
        <begin position="150"/>
        <end position="406"/>
    </location>
</feature>
<dbReference type="FunFam" id="3.40.50.300:FF:000997">
    <property type="entry name" value="Multidrug resistance-associated protein 1"/>
    <property type="match status" value="1"/>
</dbReference>
<dbReference type="CDD" id="cd18599">
    <property type="entry name" value="ABC_6TM_MRP5_8_9_D2"/>
    <property type="match status" value="1"/>
</dbReference>
<keyword evidence="15" id="KW-1185">Reference proteome</keyword>
<sequence>MIIDEIGVKDNSFTPTNRSTVDIHSFGYKKESEMFRNEYRKSRKLSRYNNALKNLIPFRLGKTSDEEMPIDKAGFFSTISFSWITKYLWVSHRKGITLDDLPKPSPYDTADHNAKRLEALWNDEVMRNGLTGASFSRAAWKFIRTRIFMASLMFGFSAILGFLGPAIVMRKLLEYVGSPDGSIYTGIIWIILLMISDLLRVTFFSWGWSVCYRTGLRMKSAFTSVMYRKLIKTSNLSNQDSGKLINMMSNDSQAVYDLCIYTPMIIAGPIITILIIIYILLVLSPLALSGFLFFFCFYPLQYFISHLNGYFRKRSITISDQRVSAVTEIFNCIKLIKMYAWEDPFSLNLLELRNKEKTWLANMCITRSYGSSLTVTIPMIAAIISFLVHVAGGYSLTAAQAFPILFIYINHMKICLSVIRDGSKQIVESNIAFERIKVFPFVLLLNSQTRHMISFFEVAITTIVNTKVSFARIKSIMCMEENNSFIQKPIVKSQALSIMNGTFVCDVDSCNLKSAQKKKKRKLNKDDLEKNEIESLMPKRIEILSDINFEVAKSKLIGICGHVGSGKSSLLRAALGQIRITNGKISRDGSCAYVSQQAWIQNASLKDNILFGHKFDSHRYYTAIDVCCLQEDIDLLPAADETEIGERGVNLSGGQKQRVALARAYYANQDIYFLDDPLSAVDINVGWYIFENLIQKALKDKSIIFVTHKIPYLSRCDQIYMMSNGRIVEQGDHVSLLQAGKEYASMVKSDKSMMTNSIFSNRDNYDRLSKMYESSNDLAFKEDRTNDENDEKIKNDEETIDGMIIEPEYMEKGSIKGHTYLLYIGAMGGFFVASIVLVNVLINTGCLLFSSWWLATWIKAGSGGRTINVGNETVVSNNIIDNPDIGYYQIVYASCILFILGSSLLRGYVLTRVALIASTTLHNQLFKKIMSTTIQFFESTPKGRLQNLFSRDISELDGQLPVNIENSLNSICHGVLNVLMVCVILPYLTIPFILLSILFYFVARLFRKTLRDLQRHESASKSPIFSFATATLQGLDTIHAFKKETQFIEKFYEYIDINGTCEFLSSVLLRWAAIRFDFLTIIAYVCTGFTVVLLRGSIPPAMAGLALSFCGQMTGFLQYTIRLLSLTELKFISVERMGFYLKTLKSEDEFTKEPTSKKSYDNWPQKGAIEFKNVELRYRKNTPIILNGLTFNVVAGEKLGIVGRTGAGKSSLITALFRLVELSNGSIKVDGRDITTISLNQLRSKLSIIPQDPILFNGSVRYNLDPWKVKTDEEIWSALEITKLKNKVLTMPGQLNAFVDSGGSNMSMGERQLLCLARVLLRKNKIIILDEATASVDPLTESIVQTTIQDQFSDCTMMIIAHRLQNVLSCDRILVINSGKIVEFDTPGNLLDNPESQFSKMMNAADKKNNNY</sequence>
<feature type="domain" description="ABC transmembrane type-1" evidence="13">
    <location>
        <begin position="841"/>
        <end position="1129"/>
    </location>
</feature>
<feature type="domain" description="ABC transporter" evidence="12">
    <location>
        <begin position="523"/>
        <end position="749"/>
    </location>
</feature>
<evidence type="ECO:0000256" key="7">
    <source>
        <dbReference type="ARBA" id="ARBA00022840"/>
    </source>
</evidence>
<dbReference type="Gene3D" id="3.40.50.300">
    <property type="entry name" value="P-loop containing nucleotide triphosphate hydrolases"/>
    <property type="match status" value="2"/>
</dbReference>
<evidence type="ECO:0000256" key="2">
    <source>
        <dbReference type="ARBA" id="ARBA00009726"/>
    </source>
</evidence>
<feature type="transmembrane region" description="Helical" evidence="11">
    <location>
        <begin position="258"/>
        <end position="280"/>
    </location>
</feature>
<feature type="transmembrane region" description="Helical" evidence="11">
    <location>
        <begin position="286"/>
        <end position="304"/>
    </location>
</feature>
<dbReference type="Pfam" id="PF00005">
    <property type="entry name" value="ABC_tran"/>
    <property type="match status" value="2"/>
</dbReference>
<feature type="transmembrane region" description="Helical" evidence="11">
    <location>
        <begin position="978"/>
        <end position="1003"/>
    </location>
</feature>
<feature type="transmembrane region" description="Helical" evidence="11">
    <location>
        <begin position="885"/>
        <end position="905"/>
    </location>
</feature>
<evidence type="ECO:0000256" key="5">
    <source>
        <dbReference type="ARBA" id="ARBA00022737"/>
    </source>
</evidence>
<evidence type="ECO:0000256" key="1">
    <source>
        <dbReference type="ARBA" id="ARBA00004127"/>
    </source>
</evidence>
<dbReference type="InterPro" id="IPR036640">
    <property type="entry name" value="ABC1_TM_sf"/>
</dbReference>
<dbReference type="CDD" id="cd03244">
    <property type="entry name" value="ABCC_MRP_domain2"/>
    <property type="match status" value="1"/>
</dbReference>
<evidence type="ECO:0000313" key="14">
    <source>
        <dbReference type="EMBL" id="CAG5107372.1"/>
    </source>
</evidence>
<dbReference type="GO" id="GO:0016887">
    <property type="term" value="F:ATP hydrolysis activity"/>
    <property type="evidence" value="ECO:0007669"/>
    <property type="project" value="InterPro"/>
</dbReference>
<organism evidence="14 15">
    <name type="scientific">Cotesia congregata</name>
    <name type="common">Parasitoid wasp</name>
    <name type="synonym">Apanteles congregatus</name>
    <dbReference type="NCBI Taxonomy" id="51543"/>
    <lineage>
        <taxon>Eukaryota</taxon>
        <taxon>Metazoa</taxon>
        <taxon>Ecdysozoa</taxon>
        <taxon>Arthropoda</taxon>
        <taxon>Hexapoda</taxon>
        <taxon>Insecta</taxon>
        <taxon>Pterygota</taxon>
        <taxon>Neoptera</taxon>
        <taxon>Endopterygota</taxon>
        <taxon>Hymenoptera</taxon>
        <taxon>Apocrita</taxon>
        <taxon>Ichneumonoidea</taxon>
        <taxon>Braconidae</taxon>
        <taxon>Microgastrinae</taxon>
        <taxon>Cotesia</taxon>
    </lineage>
</organism>
<evidence type="ECO:0000256" key="9">
    <source>
        <dbReference type="ARBA" id="ARBA00023136"/>
    </source>
</evidence>
<comment type="subcellular location">
    <subcellularLocation>
        <location evidence="1">Endomembrane system</location>
        <topology evidence="1">Multi-pass membrane protein</topology>
    </subcellularLocation>
</comment>
<dbReference type="PROSITE" id="PS00211">
    <property type="entry name" value="ABC_TRANSPORTER_1"/>
    <property type="match status" value="1"/>
</dbReference>
<dbReference type="PANTHER" id="PTHR24223:SF447">
    <property type="entry name" value="MULTIDRUG RESISTANCE-ASSOCIATED PROTEIN 5"/>
    <property type="match status" value="1"/>
</dbReference>
<keyword evidence="5" id="KW-0677">Repeat</keyword>
<keyword evidence="8 11" id="KW-1133">Transmembrane helix</keyword>
<feature type="transmembrane region" description="Helical" evidence="11">
    <location>
        <begin position="398"/>
        <end position="419"/>
    </location>
</feature>
<evidence type="ECO:0000256" key="3">
    <source>
        <dbReference type="ARBA" id="ARBA00022448"/>
    </source>
</evidence>
<accession>A0A8J2HNG2</accession>
<dbReference type="GO" id="GO:0016020">
    <property type="term" value="C:membrane"/>
    <property type="evidence" value="ECO:0007669"/>
    <property type="project" value="InterPro"/>
</dbReference>
<proteinExistence type="inferred from homology"/>
<dbReference type="GO" id="GO:0012505">
    <property type="term" value="C:endomembrane system"/>
    <property type="evidence" value="ECO:0007669"/>
    <property type="project" value="UniProtKB-SubCell"/>
</dbReference>
<dbReference type="GO" id="GO:0140359">
    <property type="term" value="F:ABC-type transporter activity"/>
    <property type="evidence" value="ECO:0007669"/>
    <property type="project" value="InterPro"/>
</dbReference>
<dbReference type="PANTHER" id="PTHR24223">
    <property type="entry name" value="ATP-BINDING CASSETTE SUB-FAMILY C"/>
    <property type="match status" value="1"/>
</dbReference>
<keyword evidence="4 11" id="KW-0812">Transmembrane</keyword>
<evidence type="ECO:0000256" key="8">
    <source>
        <dbReference type="ARBA" id="ARBA00022989"/>
    </source>
</evidence>
<evidence type="ECO:0000256" key="4">
    <source>
        <dbReference type="ARBA" id="ARBA00022692"/>
    </source>
</evidence>
<dbReference type="Gene3D" id="1.20.1560.10">
    <property type="entry name" value="ABC transporter type 1, transmembrane domain"/>
    <property type="match status" value="2"/>
</dbReference>
<gene>
    <name evidence="14" type="ORF">HICCMSTLAB_LOCUS12716</name>
</gene>
<dbReference type="InterPro" id="IPR027417">
    <property type="entry name" value="P-loop_NTPase"/>
</dbReference>
<evidence type="ECO:0000256" key="11">
    <source>
        <dbReference type="SAM" id="Phobius"/>
    </source>
</evidence>
<feature type="domain" description="ABC transporter" evidence="12">
    <location>
        <begin position="1169"/>
        <end position="1403"/>
    </location>
</feature>
<dbReference type="FunFam" id="3.40.50.300:FF:000074">
    <property type="entry name" value="Multidrug resistance-associated protein 5 isoform 1"/>
    <property type="match status" value="1"/>
</dbReference>
<feature type="transmembrane region" description="Helical" evidence="11">
    <location>
        <begin position="187"/>
        <end position="210"/>
    </location>
</feature>
<dbReference type="PROSITE" id="PS50929">
    <property type="entry name" value="ABC_TM1F"/>
    <property type="match status" value="2"/>
</dbReference>
<dbReference type="InterPro" id="IPR011527">
    <property type="entry name" value="ABC1_TM_dom"/>
</dbReference>
<dbReference type="InterPro" id="IPR017871">
    <property type="entry name" value="ABC_transporter-like_CS"/>
</dbReference>
<dbReference type="SMART" id="SM00382">
    <property type="entry name" value="AAA"/>
    <property type="match status" value="2"/>
</dbReference>
<evidence type="ECO:0000259" key="12">
    <source>
        <dbReference type="PROSITE" id="PS50893"/>
    </source>
</evidence>
<dbReference type="Pfam" id="PF00664">
    <property type="entry name" value="ABC_membrane"/>
    <property type="match status" value="2"/>
</dbReference>
<dbReference type="FunFam" id="1.20.1560.10:FF:000015">
    <property type="entry name" value="multidrug resistance-associated protein 5 isoform X1"/>
    <property type="match status" value="1"/>
</dbReference>
<dbReference type="EMBL" id="CAJNRD030001124">
    <property type="protein sequence ID" value="CAG5107372.1"/>
    <property type="molecule type" value="Genomic_DNA"/>
</dbReference>
<evidence type="ECO:0000313" key="15">
    <source>
        <dbReference type="Proteomes" id="UP000786811"/>
    </source>
</evidence>
<dbReference type="PROSITE" id="PS50893">
    <property type="entry name" value="ABC_TRANSPORTER_2"/>
    <property type="match status" value="2"/>
</dbReference>
<keyword evidence="3" id="KW-0813">Transport</keyword>
<keyword evidence="6" id="KW-0547">Nucleotide-binding</keyword>
<protein>
    <submittedName>
        <fullName evidence="14">ATP-binding cassette transporter subfamily C member 12</fullName>
    </submittedName>
</protein>
<dbReference type="CDD" id="cd03250">
    <property type="entry name" value="ABCC_MRP_domain1"/>
    <property type="match status" value="1"/>
</dbReference>
<dbReference type="CDD" id="cd18592">
    <property type="entry name" value="ABC_6TM_MRP5_8_9_D1"/>
    <property type="match status" value="1"/>
</dbReference>
<feature type="transmembrane region" description="Helical" evidence="11">
    <location>
        <begin position="373"/>
        <end position="392"/>
    </location>
</feature>
<name>A0A8J2HNG2_COTCN</name>
<feature type="transmembrane region" description="Helical" evidence="11">
    <location>
        <begin position="820"/>
        <end position="842"/>
    </location>
</feature>
<keyword evidence="9 11" id="KW-0472">Membrane</keyword>
<dbReference type="Proteomes" id="UP000786811">
    <property type="component" value="Unassembled WGS sequence"/>
</dbReference>
<dbReference type="InterPro" id="IPR003439">
    <property type="entry name" value="ABC_transporter-like_ATP-bd"/>
</dbReference>
<reference evidence="14" key="1">
    <citation type="submission" date="2021-04" db="EMBL/GenBank/DDBJ databases">
        <authorList>
            <person name="Chebbi M.A.C M."/>
        </authorList>
    </citation>
    <scope>NUCLEOTIDE SEQUENCE</scope>
</reference>
<comment type="similarity">
    <text evidence="2">Belongs to the ABC transporter superfamily. ABCC family. Conjugate transporter (TC 3.A.1.208) subfamily.</text>
</comment>
<keyword evidence="10" id="KW-0325">Glycoprotein</keyword>
<evidence type="ECO:0000256" key="10">
    <source>
        <dbReference type="ARBA" id="ARBA00023180"/>
    </source>
</evidence>
<dbReference type="OrthoDB" id="6500128at2759"/>